<comment type="caution">
    <text evidence="1">The sequence shown here is derived from an EMBL/GenBank/DDBJ whole genome shotgun (WGS) entry which is preliminary data.</text>
</comment>
<protein>
    <recommendedName>
        <fullName evidence="3">HEAT repeat domain-containing protein</fullName>
    </recommendedName>
</protein>
<proteinExistence type="predicted"/>
<keyword evidence="2" id="KW-1185">Reference proteome</keyword>
<name>A0ABV9FGH4_9BACL</name>
<sequence>MEQHEWRLPSVKYEQYGRYRVPDIIKRLDKLEQEFDGAMETAMGLRILRQDMRYYCTPPDFIPFAAPGVDGIHYCFVTDFGVADRLEEAWVAVVSPMDVNVIWMVARNLEQFLHVLYTDRDVLYNGFATSEAYRQHVASREQGARTAEQQSVWSRLSDTFELQEIPDMGVYMDQVREQRAAAVCIHTPDSVGVVPKGCNSTCQYETITEVSDWMDALEAPSPEIRLAAVRHLQHLREIPDNREVLAQCANVLEALGLHDESDRLLKTNFRHLF</sequence>
<evidence type="ECO:0008006" key="3">
    <source>
        <dbReference type="Google" id="ProtNLM"/>
    </source>
</evidence>
<organism evidence="1 2">
    <name type="scientific">Cohnella hongkongensis</name>
    <dbReference type="NCBI Taxonomy" id="178337"/>
    <lineage>
        <taxon>Bacteria</taxon>
        <taxon>Bacillati</taxon>
        <taxon>Bacillota</taxon>
        <taxon>Bacilli</taxon>
        <taxon>Bacillales</taxon>
        <taxon>Paenibacillaceae</taxon>
        <taxon>Cohnella</taxon>
    </lineage>
</organism>
<gene>
    <name evidence="1" type="ORF">ACFO3S_18785</name>
</gene>
<evidence type="ECO:0000313" key="1">
    <source>
        <dbReference type="EMBL" id="MFC4600298.1"/>
    </source>
</evidence>
<dbReference type="Proteomes" id="UP001596028">
    <property type="component" value="Unassembled WGS sequence"/>
</dbReference>
<reference evidence="2" key="1">
    <citation type="journal article" date="2019" name="Int. J. Syst. Evol. Microbiol.">
        <title>The Global Catalogue of Microorganisms (GCM) 10K type strain sequencing project: providing services to taxonomists for standard genome sequencing and annotation.</title>
        <authorList>
            <consortium name="The Broad Institute Genomics Platform"/>
            <consortium name="The Broad Institute Genome Sequencing Center for Infectious Disease"/>
            <person name="Wu L."/>
            <person name="Ma J."/>
        </authorList>
    </citation>
    <scope>NUCLEOTIDE SEQUENCE [LARGE SCALE GENOMIC DNA]</scope>
    <source>
        <strain evidence="2">CCUG 49571</strain>
    </source>
</reference>
<dbReference type="RefSeq" id="WP_378099254.1">
    <property type="nucleotide sequence ID" value="NZ_JBHSEP010000015.1"/>
</dbReference>
<dbReference type="EMBL" id="JBHSEP010000015">
    <property type="protein sequence ID" value="MFC4600298.1"/>
    <property type="molecule type" value="Genomic_DNA"/>
</dbReference>
<accession>A0ABV9FGH4</accession>
<evidence type="ECO:0000313" key="2">
    <source>
        <dbReference type="Proteomes" id="UP001596028"/>
    </source>
</evidence>